<keyword evidence="3" id="KW-1015">Disulfide bond</keyword>
<feature type="chain" id="PRO_5043564675" description="Folate receptor-like domain-containing protein" evidence="4">
    <location>
        <begin position="16"/>
        <end position="253"/>
    </location>
</feature>
<dbReference type="InterPro" id="IPR018143">
    <property type="entry name" value="Folate_rcpt-like"/>
</dbReference>
<dbReference type="GO" id="GO:0038023">
    <property type="term" value="F:signaling receptor activity"/>
    <property type="evidence" value="ECO:0007669"/>
    <property type="project" value="TreeGrafter"/>
</dbReference>
<feature type="signal peptide" evidence="4">
    <location>
        <begin position="1"/>
        <end position="15"/>
    </location>
</feature>
<sequence>MTSLWLAAMLIVVMGRNFTGLEELPNKCLHGKFQKKTSGPEELYLQCSPWQNRSCCTYKTTEQIHNGDIYNFNFNHCPDLMSAQCKSRFVQDLCFYECSPNIAPWIVKDTRTWRKERFYNVPLCASDCEAWFNDCAADFTCTDNWSKNFDWSNGSECTDGECFRNSCPKESKCMTFLEIYGNASNFCETVWDNSWKYTSDSEPCMRLWFNGTDGNPNDAVALKYAHLVASAPNHSHNMWLTSMLVFWILLSAF</sequence>
<dbReference type="EMBL" id="JARKIK010000018">
    <property type="protein sequence ID" value="KAK8746279.1"/>
    <property type="molecule type" value="Genomic_DNA"/>
</dbReference>
<dbReference type="GO" id="GO:0009897">
    <property type="term" value="C:external side of plasma membrane"/>
    <property type="evidence" value="ECO:0007669"/>
    <property type="project" value="TreeGrafter"/>
</dbReference>
<keyword evidence="2 4" id="KW-0732">Signal</keyword>
<comment type="caution">
    <text evidence="6">The sequence shown here is derived from an EMBL/GenBank/DDBJ whole genome shotgun (WGS) entry which is preliminary data.</text>
</comment>
<dbReference type="InterPro" id="IPR004269">
    <property type="entry name" value="Folate_rcpt"/>
</dbReference>
<name>A0AAW0Y7X1_CHEQU</name>
<evidence type="ECO:0000256" key="4">
    <source>
        <dbReference type="SAM" id="SignalP"/>
    </source>
</evidence>
<dbReference type="AlphaFoldDB" id="A0AAW0Y7X1"/>
<proteinExistence type="inferred from homology"/>
<dbReference type="Pfam" id="PF03024">
    <property type="entry name" value="Folate_rec"/>
    <property type="match status" value="1"/>
</dbReference>
<evidence type="ECO:0000313" key="7">
    <source>
        <dbReference type="Proteomes" id="UP001445076"/>
    </source>
</evidence>
<dbReference type="PANTHER" id="PTHR10517">
    <property type="entry name" value="FOLATE RECEPTOR"/>
    <property type="match status" value="1"/>
</dbReference>
<evidence type="ECO:0000256" key="2">
    <source>
        <dbReference type="ARBA" id="ARBA00022729"/>
    </source>
</evidence>
<evidence type="ECO:0000256" key="3">
    <source>
        <dbReference type="ARBA" id="ARBA00023157"/>
    </source>
</evidence>
<dbReference type="PANTHER" id="PTHR10517:SF14">
    <property type="entry name" value="FOLATE RECEPTOR 1-RELATED"/>
    <property type="match status" value="1"/>
</dbReference>
<comment type="similarity">
    <text evidence="1">Belongs to the folate receptor family.</text>
</comment>
<feature type="domain" description="Folate receptor-like" evidence="5">
    <location>
        <begin position="28"/>
        <end position="205"/>
    </location>
</feature>
<keyword evidence="7" id="KW-1185">Reference proteome</keyword>
<evidence type="ECO:0000313" key="6">
    <source>
        <dbReference type="EMBL" id="KAK8746279.1"/>
    </source>
</evidence>
<evidence type="ECO:0000259" key="5">
    <source>
        <dbReference type="Pfam" id="PF03024"/>
    </source>
</evidence>
<organism evidence="6 7">
    <name type="scientific">Cherax quadricarinatus</name>
    <name type="common">Australian red claw crayfish</name>
    <dbReference type="NCBI Taxonomy" id="27406"/>
    <lineage>
        <taxon>Eukaryota</taxon>
        <taxon>Metazoa</taxon>
        <taxon>Ecdysozoa</taxon>
        <taxon>Arthropoda</taxon>
        <taxon>Crustacea</taxon>
        <taxon>Multicrustacea</taxon>
        <taxon>Malacostraca</taxon>
        <taxon>Eumalacostraca</taxon>
        <taxon>Eucarida</taxon>
        <taxon>Decapoda</taxon>
        <taxon>Pleocyemata</taxon>
        <taxon>Astacidea</taxon>
        <taxon>Parastacoidea</taxon>
        <taxon>Parastacidae</taxon>
        <taxon>Cherax</taxon>
    </lineage>
</organism>
<protein>
    <recommendedName>
        <fullName evidence="5">Folate receptor-like domain-containing protein</fullName>
    </recommendedName>
</protein>
<evidence type="ECO:0000256" key="1">
    <source>
        <dbReference type="ARBA" id="ARBA00007932"/>
    </source>
</evidence>
<gene>
    <name evidence="6" type="ORF">OTU49_017341</name>
</gene>
<reference evidence="6 7" key="1">
    <citation type="journal article" date="2024" name="BMC Genomics">
        <title>Genome assembly of redclaw crayfish (Cherax quadricarinatus) provides insights into its immune adaptation and hypoxia tolerance.</title>
        <authorList>
            <person name="Liu Z."/>
            <person name="Zheng J."/>
            <person name="Li H."/>
            <person name="Fang K."/>
            <person name="Wang S."/>
            <person name="He J."/>
            <person name="Zhou D."/>
            <person name="Weng S."/>
            <person name="Chi M."/>
            <person name="Gu Z."/>
            <person name="He J."/>
            <person name="Li F."/>
            <person name="Wang M."/>
        </authorList>
    </citation>
    <scope>NUCLEOTIDE SEQUENCE [LARGE SCALE GENOMIC DNA]</scope>
    <source>
        <strain evidence="6">ZL_2023a</strain>
    </source>
</reference>
<dbReference type="Proteomes" id="UP001445076">
    <property type="component" value="Unassembled WGS sequence"/>
</dbReference>
<accession>A0AAW0Y7X1</accession>